<dbReference type="InterPro" id="IPR036452">
    <property type="entry name" value="Ribo_hydro-like"/>
</dbReference>
<dbReference type="Gene3D" id="3.90.245.10">
    <property type="entry name" value="Ribonucleoside hydrolase-like"/>
    <property type="match status" value="1"/>
</dbReference>
<evidence type="ECO:0000259" key="3">
    <source>
        <dbReference type="Pfam" id="PF01156"/>
    </source>
</evidence>
<dbReference type="SUPFAM" id="SSF53590">
    <property type="entry name" value="Nucleoside hydrolase"/>
    <property type="match status" value="1"/>
</dbReference>
<reference evidence="4" key="1">
    <citation type="submission" date="2020-08" db="EMBL/GenBank/DDBJ databases">
        <title>Genome public.</title>
        <authorList>
            <person name="Liu C."/>
            <person name="Sun Q."/>
        </authorList>
    </citation>
    <scope>NUCLEOTIDE SEQUENCE</scope>
    <source>
        <strain evidence="4">NSJ-12</strain>
    </source>
</reference>
<keyword evidence="1 4" id="KW-0378">Hydrolase</keyword>
<proteinExistence type="predicted"/>
<accession>A0A926EJF6</accession>
<sequence>MRKDLIIDCDPGHDDATAIFMALAHSDQYNLRAVTTVCGNNTLEKITKNAHYILSVVKSEVEVAKGPETPLINEPIISAEFHGDSGMDGPTLEVETTSKDSDKSAVELMADILRDAKEKVTILALGPLTNVALLIKAYPQYLHKIERISLMGGGVCHGNITPYAEFNIYVDPEAAQIVFSSGLPIVMCGLDVTEQVEILKEDYEYLRKHSDAGRVFAELMDFYIKGSPAFGATGCVMHDPCAMAYLIDESLFEGKQARVHVDLVGETRGRTVADYESHEANTFVILKAKSNEVANVILKSIESL</sequence>
<evidence type="ECO:0000313" key="5">
    <source>
        <dbReference type="Proteomes" id="UP000655830"/>
    </source>
</evidence>
<organism evidence="4 5">
    <name type="scientific">Zhenhengia yiwuensis</name>
    <dbReference type="NCBI Taxonomy" id="2763666"/>
    <lineage>
        <taxon>Bacteria</taxon>
        <taxon>Bacillati</taxon>
        <taxon>Bacillota</taxon>
        <taxon>Clostridia</taxon>
        <taxon>Lachnospirales</taxon>
        <taxon>Lachnospiraceae</taxon>
        <taxon>Zhenhengia</taxon>
    </lineage>
</organism>
<name>A0A926EJF6_9FIRM</name>
<keyword evidence="2" id="KW-0326">Glycosidase</keyword>
<dbReference type="CDD" id="cd02651">
    <property type="entry name" value="nuc_hydro_IU_UC_XIUA"/>
    <property type="match status" value="1"/>
</dbReference>
<dbReference type="Proteomes" id="UP000655830">
    <property type="component" value="Unassembled WGS sequence"/>
</dbReference>
<dbReference type="GO" id="GO:0005829">
    <property type="term" value="C:cytosol"/>
    <property type="evidence" value="ECO:0007669"/>
    <property type="project" value="TreeGrafter"/>
</dbReference>
<feature type="domain" description="Inosine/uridine-preferring nucleoside hydrolase" evidence="3">
    <location>
        <begin position="5"/>
        <end position="291"/>
    </location>
</feature>
<keyword evidence="5" id="KW-1185">Reference proteome</keyword>
<evidence type="ECO:0000256" key="1">
    <source>
        <dbReference type="ARBA" id="ARBA00022801"/>
    </source>
</evidence>
<gene>
    <name evidence="4" type="ORF">H8718_14325</name>
</gene>
<dbReference type="RefSeq" id="WP_177671328.1">
    <property type="nucleotide sequence ID" value="NZ_JACRSY010000026.1"/>
</dbReference>
<evidence type="ECO:0000256" key="2">
    <source>
        <dbReference type="ARBA" id="ARBA00023295"/>
    </source>
</evidence>
<dbReference type="GO" id="GO:0008477">
    <property type="term" value="F:purine nucleosidase activity"/>
    <property type="evidence" value="ECO:0007669"/>
    <property type="project" value="TreeGrafter"/>
</dbReference>
<dbReference type="GO" id="GO:0006152">
    <property type="term" value="P:purine nucleoside catabolic process"/>
    <property type="evidence" value="ECO:0007669"/>
    <property type="project" value="TreeGrafter"/>
</dbReference>
<dbReference type="PANTHER" id="PTHR12304">
    <property type="entry name" value="INOSINE-URIDINE PREFERRING NUCLEOSIDE HYDROLASE"/>
    <property type="match status" value="1"/>
</dbReference>
<dbReference type="InterPro" id="IPR023186">
    <property type="entry name" value="IUNH"/>
</dbReference>
<dbReference type="PANTHER" id="PTHR12304:SF4">
    <property type="entry name" value="URIDINE NUCLEOSIDASE"/>
    <property type="match status" value="1"/>
</dbReference>
<dbReference type="EMBL" id="JACRSY010000026">
    <property type="protein sequence ID" value="MBC8580694.1"/>
    <property type="molecule type" value="Genomic_DNA"/>
</dbReference>
<dbReference type="Pfam" id="PF01156">
    <property type="entry name" value="IU_nuc_hydro"/>
    <property type="match status" value="1"/>
</dbReference>
<comment type="caution">
    <text evidence="4">The sequence shown here is derived from an EMBL/GenBank/DDBJ whole genome shotgun (WGS) entry which is preliminary data.</text>
</comment>
<dbReference type="AlphaFoldDB" id="A0A926EJF6"/>
<protein>
    <submittedName>
        <fullName evidence="4">Nucleoside hydrolase</fullName>
    </submittedName>
</protein>
<dbReference type="InterPro" id="IPR001910">
    <property type="entry name" value="Inosine/uridine_hydrolase_dom"/>
</dbReference>
<evidence type="ECO:0000313" key="4">
    <source>
        <dbReference type="EMBL" id="MBC8580694.1"/>
    </source>
</evidence>